<dbReference type="OrthoDB" id="1782526at2759"/>
<protein>
    <submittedName>
        <fullName evidence="2">Uncharacterized protein</fullName>
    </submittedName>
</protein>
<evidence type="ECO:0000313" key="2">
    <source>
        <dbReference type="RefSeq" id="XP_021846611.1"/>
    </source>
</evidence>
<dbReference type="Proteomes" id="UP000813463">
    <property type="component" value="Chromosome 6"/>
</dbReference>
<sequence>MAYINRPYGKNYYEVEREVVRDGPYGAYVADYRVDEYGNRIYHHHNRLGNSITKIVTDVIPGHHTSRNGLGNVVTGFVTTDVIPGYHHHHYPNIIDRTRY</sequence>
<dbReference type="RefSeq" id="XP_021846611.1">
    <property type="nucleotide sequence ID" value="XM_021990919.2"/>
</dbReference>
<dbReference type="AlphaFoldDB" id="A0A9R0JTJ8"/>
<reference evidence="2" key="2">
    <citation type="submission" date="2025-08" db="UniProtKB">
        <authorList>
            <consortium name="RefSeq"/>
        </authorList>
    </citation>
    <scope>IDENTIFICATION</scope>
    <source>
        <tissue evidence="2">Leaf</tissue>
    </source>
</reference>
<keyword evidence="1" id="KW-1185">Reference proteome</keyword>
<dbReference type="GeneID" id="110786373"/>
<organism evidence="1 2">
    <name type="scientific">Spinacia oleracea</name>
    <name type="common">Spinach</name>
    <dbReference type="NCBI Taxonomy" id="3562"/>
    <lineage>
        <taxon>Eukaryota</taxon>
        <taxon>Viridiplantae</taxon>
        <taxon>Streptophyta</taxon>
        <taxon>Embryophyta</taxon>
        <taxon>Tracheophyta</taxon>
        <taxon>Spermatophyta</taxon>
        <taxon>Magnoliopsida</taxon>
        <taxon>eudicotyledons</taxon>
        <taxon>Gunneridae</taxon>
        <taxon>Pentapetalae</taxon>
        <taxon>Caryophyllales</taxon>
        <taxon>Chenopodiaceae</taxon>
        <taxon>Chenopodioideae</taxon>
        <taxon>Anserineae</taxon>
        <taxon>Spinacia</taxon>
    </lineage>
</organism>
<dbReference type="KEGG" id="soe:110786373"/>
<name>A0A9R0JTJ8_SPIOL</name>
<reference evidence="1" key="1">
    <citation type="journal article" date="2021" name="Nat. Commun.">
        <title>Genomic analyses provide insights into spinach domestication and the genetic basis of agronomic traits.</title>
        <authorList>
            <person name="Cai X."/>
            <person name="Sun X."/>
            <person name="Xu C."/>
            <person name="Sun H."/>
            <person name="Wang X."/>
            <person name="Ge C."/>
            <person name="Zhang Z."/>
            <person name="Wang Q."/>
            <person name="Fei Z."/>
            <person name="Jiao C."/>
            <person name="Wang Q."/>
        </authorList>
    </citation>
    <scope>NUCLEOTIDE SEQUENCE [LARGE SCALE GENOMIC DNA]</scope>
    <source>
        <strain evidence="1">cv. Varoflay</strain>
    </source>
</reference>
<evidence type="ECO:0000313" key="1">
    <source>
        <dbReference type="Proteomes" id="UP000813463"/>
    </source>
</evidence>
<gene>
    <name evidence="2" type="primary">LOC110786373</name>
</gene>
<proteinExistence type="predicted"/>
<accession>A0A9R0JTJ8</accession>